<accession>A0ABU6VVA9</accession>
<feature type="non-terminal residue" evidence="1">
    <location>
        <position position="1"/>
    </location>
</feature>
<comment type="caution">
    <text evidence="1">The sequence shown here is derived from an EMBL/GenBank/DDBJ whole genome shotgun (WGS) entry which is preliminary data.</text>
</comment>
<reference evidence="1 2" key="1">
    <citation type="journal article" date="2023" name="Plants (Basel)">
        <title>Bridging the Gap: Combining Genomics and Transcriptomics Approaches to Understand Stylosanthes scabra, an Orphan Legume from the Brazilian Caatinga.</title>
        <authorList>
            <person name="Ferreira-Neto J.R.C."/>
            <person name="da Silva M.D."/>
            <person name="Binneck E."/>
            <person name="de Melo N.F."/>
            <person name="da Silva R.H."/>
            <person name="de Melo A.L.T.M."/>
            <person name="Pandolfi V."/>
            <person name="Bustamante F.O."/>
            <person name="Brasileiro-Vidal A.C."/>
            <person name="Benko-Iseppon A.M."/>
        </authorList>
    </citation>
    <scope>NUCLEOTIDE SEQUENCE [LARGE SCALE GENOMIC DNA]</scope>
    <source>
        <tissue evidence="1">Leaves</tissue>
    </source>
</reference>
<sequence>LELELKWLKRALGVENSLRETKRSILDTRVHAHVAGGHAQVPGVSKVVIL</sequence>
<protein>
    <submittedName>
        <fullName evidence="1">Uncharacterized protein</fullName>
    </submittedName>
</protein>
<dbReference type="EMBL" id="JASCZI010152802">
    <property type="protein sequence ID" value="MED6176695.1"/>
    <property type="molecule type" value="Genomic_DNA"/>
</dbReference>
<gene>
    <name evidence="1" type="ORF">PIB30_090695</name>
</gene>
<dbReference type="Proteomes" id="UP001341840">
    <property type="component" value="Unassembled WGS sequence"/>
</dbReference>
<keyword evidence="2" id="KW-1185">Reference proteome</keyword>
<evidence type="ECO:0000313" key="2">
    <source>
        <dbReference type="Proteomes" id="UP001341840"/>
    </source>
</evidence>
<evidence type="ECO:0000313" key="1">
    <source>
        <dbReference type="EMBL" id="MED6176695.1"/>
    </source>
</evidence>
<proteinExistence type="predicted"/>
<name>A0ABU6VVA9_9FABA</name>
<organism evidence="1 2">
    <name type="scientific">Stylosanthes scabra</name>
    <dbReference type="NCBI Taxonomy" id="79078"/>
    <lineage>
        <taxon>Eukaryota</taxon>
        <taxon>Viridiplantae</taxon>
        <taxon>Streptophyta</taxon>
        <taxon>Embryophyta</taxon>
        <taxon>Tracheophyta</taxon>
        <taxon>Spermatophyta</taxon>
        <taxon>Magnoliopsida</taxon>
        <taxon>eudicotyledons</taxon>
        <taxon>Gunneridae</taxon>
        <taxon>Pentapetalae</taxon>
        <taxon>rosids</taxon>
        <taxon>fabids</taxon>
        <taxon>Fabales</taxon>
        <taxon>Fabaceae</taxon>
        <taxon>Papilionoideae</taxon>
        <taxon>50 kb inversion clade</taxon>
        <taxon>dalbergioids sensu lato</taxon>
        <taxon>Dalbergieae</taxon>
        <taxon>Pterocarpus clade</taxon>
        <taxon>Stylosanthes</taxon>
    </lineage>
</organism>